<dbReference type="AlphaFoldDB" id="A0A1H0XYR2"/>
<dbReference type="Pfam" id="PF18545">
    <property type="entry name" value="HalOD1"/>
    <property type="match status" value="1"/>
</dbReference>
<evidence type="ECO:0000313" key="3">
    <source>
        <dbReference type="Proteomes" id="UP000199289"/>
    </source>
</evidence>
<dbReference type="RefSeq" id="WP_175454345.1">
    <property type="nucleotide sequence ID" value="NZ_FNKQ01000001.1"/>
</dbReference>
<protein>
    <recommendedName>
        <fullName evidence="1">Halobacterial output domain-containing protein</fullName>
    </recommendedName>
</protein>
<proteinExistence type="predicted"/>
<name>A0A1H0XYR2_9EURY</name>
<reference evidence="3" key="1">
    <citation type="submission" date="2016-10" db="EMBL/GenBank/DDBJ databases">
        <authorList>
            <person name="Varghese N."/>
            <person name="Submissions S."/>
        </authorList>
    </citation>
    <scope>NUCLEOTIDE SEQUENCE [LARGE SCALE GENOMIC DNA]</scope>
    <source>
        <strain evidence="3">CGMCC 1.12397</strain>
    </source>
</reference>
<dbReference type="EMBL" id="FNKQ01000001">
    <property type="protein sequence ID" value="SDQ08027.1"/>
    <property type="molecule type" value="Genomic_DNA"/>
</dbReference>
<feature type="domain" description="Halobacterial output" evidence="1">
    <location>
        <begin position="13"/>
        <end position="79"/>
    </location>
</feature>
<gene>
    <name evidence="2" type="ORF">SAMN05216278_0287</name>
</gene>
<sequence>MAYNRSTLRSDAAESVTERILTSVADREGTDVLSLPPLYEAVDPDALEQLVAFGGVAEISFTYLDYDISVDGDGDVRVRTLGDSSDGNPVRL</sequence>
<dbReference type="OrthoDB" id="221929at2157"/>
<organism evidence="2 3">
    <name type="scientific">Halopelagius longus</name>
    <dbReference type="NCBI Taxonomy" id="1236180"/>
    <lineage>
        <taxon>Archaea</taxon>
        <taxon>Methanobacteriati</taxon>
        <taxon>Methanobacteriota</taxon>
        <taxon>Stenosarchaea group</taxon>
        <taxon>Halobacteria</taxon>
        <taxon>Halobacteriales</taxon>
        <taxon>Haloferacaceae</taxon>
    </lineage>
</organism>
<evidence type="ECO:0000313" key="2">
    <source>
        <dbReference type="EMBL" id="SDQ08027.1"/>
    </source>
</evidence>
<accession>A0A1H0XYR2</accession>
<dbReference type="InterPro" id="IPR040624">
    <property type="entry name" value="HalOD1"/>
</dbReference>
<evidence type="ECO:0000259" key="1">
    <source>
        <dbReference type="Pfam" id="PF18545"/>
    </source>
</evidence>
<dbReference type="Proteomes" id="UP000199289">
    <property type="component" value="Unassembled WGS sequence"/>
</dbReference>